<dbReference type="AlphaFoldDB" id="A0A6M1T3A6"/>
<evidence type="ECO:0000313" key="3">
    <source>
        <dbReference type="Proteomes" id="UP000479132"/>
    </source>
</evidence>
<dbReference type="Proteomes" id="UP000479132">
    <property type="component" value="Unassembled WGS sequence"/>
</dbReference>
<dbReference type="Pfam" id="PF04536">
    <property type="entry name" value="TPM_phosphatase"/>
    <property type="match status" value="1"/>
</dbReference>
<protein>
    <submittedName>
        <fullName evidence="2">TPM domain-containing protein</fullName>
    </submittedName>
</protein>
<dbReference type="Gene3D" id="3.10.310.50">
    <property type="match status" value="1"/>
</dbReference>
<organism evidence="2 3">
    <name type="scientific">Fodinibius halophilus</name>
    <dbReference type="NCBI Taxonomy" id="1736908"/>
    <lineage>
        <taxon>Bacteria</taxon>
        <taxon>Pseudomonadati</taxon>
        <taxon>Balneolota</taxon>
        <taxon>Balneolia</taxon>
        <taxon>Balneolales</taxon>
        <taxon>Balneolaceae</taxon>
        <taxon>Fodinibius</taxon>
    </lineage>
</organism>
<dbReference type="EMBL" id="JAALLS010000002">
    <property type="protein sequence ID" value="NGP87103.1"/>
    <property type="molecule type" value="Genomic_DNA"/>
</dbReference>
<dbReference type="RefSeq" id="WP_165265557.1">
    <property type="nucleotide sequence ID" value="NZ_JAALLS010000002.1"/>
</dbReference>
<sequence>MKLIKIAIPVIILLALLLYSLGGVSDQSEEPIPQGHVFDKAGIISKTDIRRFEWMLDLIQKESDLDIKFLFVKTIGDATVEEVAVKKMDTYGIGRKGEKQRGVLFLYVMDKNKLKIEVGYGLEAYMPDAFVGYLIRNQADAFFKASNPSMGLRLLIRILQHRIREAVLEQGYDPSILKKGVELPYLSGGAGAAEKVGINKQGQPFKRDRYDKEGKALFVAKNTVEGTFSNYISWLYNRKFDPNVGLFTKRSLPILKRFPMTRAYFDYILLQYASKEYKIIKREELAILYFTEDPLVTPMFFNKINGKWRINIRAELRNSRNHVGGVYTWSFNPDSNDKFARTFKDLLVNIRGYYRFKDGANQQLPVKVDVQNK</sequence>
<reference evidence="2 3" key="1">
    <citation type="submission" date="2020-02" db="EMBL/GenBank/DDBJ databases">
        <title>Aliifodinibius halophilus 2W32, complete genome.</title>
        <authorList>
            <person name="Li Y."/>
            <person name="Wu S."/>
        </authorList>
    </citation>
    <scope>NUCLEOTIDE SEQUENCE [LARGE SCALE GENOMIC DNA]</scope>
    <source>
        <strain evidence="2 3">2W32</strain>
    </source>
</reference>
<gene>
    <name evidence="2" type="ORF">G3569_01950</name>
</gene>
<evidence type="ECO:0000259" key="1">
    <source>
        <dbReference type="Pfam" id="PF04536"/>
    </source>
</evidence>
<dbReference type="PANTHER" id="PTHR30373:SF2">
    <property type="entry name" value="UPF0603 PROTEIN YGCG"/>
    <property type="match status" value="1"/>
</dbReference>
<name>A0A6M1T3A6_9BACT</name>
<dbReference type="PANTHER" id="PTHR30373">
    <property type="entry name" value="UPF0603 PROTEIN YGCG"/>
    <property type="match status" value="1"/>
</dbReference>
<dbReference type="InterPro" id="IPR007621">
    <property type="entry name" value="TPM_dom"/>
</dbReference>
<keyword evidence="3" id="KW-1185">Reference proteome</keyword>
<comment type="caution">
    <text evidence="2">The sequence shown here is derived from an EMBL/GenBank/DDBJ whole genome shotgun (WGS) entry which is preliminary data.</text>
</comment>
<feature type="domain" description="TPM" evidence="1">
    <location>
        <begin position="37"/>
        <end position="154"/>
    </location>
</feature>
<evidence type="ECO:0000313" key="2">
    <source>
        <dbReference type="EMBL" id="NGP87103.1"/>
    </source>
</evidence>
<proteinExistence type="predicted"/>
<accession>A0A6M1T3A6</accession>